<keyword evidence="2" id="KW-0238">DNA-binding</keyword>
<dbReference type="CDD" id="cd07377">
    <property type="entry name" value="WHTH_GntR"/>
    <property type="match status" value="1"/>
</dbReference>
<dbReference type="InterPro" id="IPR011711">
    <property type="entry name" value="GntR_C"/>
</dbReference>
<dbReference type="Proteomes" id="UP001168640">
    <property type="component" value="Unassembled WGS sequence"/>
</dbReference>
<evidence type="ECO:0000256" key="1">
    <source>
        <dbReference type="ARBA" id="ARBA00023015"/>
    </source>
</evidence>
<dbReference type="PANTHER" id="PTHR43537:SF45">
    <property type="entry name" value="GNTR FAMILY REGULATORY PROTEIN"/>
    <property type="match status" value="1"/>
</dbReference>
<dbReference type="SMART" id="SM00345">
    <property type="entry name" value="HTH_GNTR"/>
    <property type="match status" value="1"/>
</dbReference>
<proteinExistence type="predicted"/>
<dbReference type="PROSITE" id="PS50949">
    <property type="entry name" value="HTH_GNTR"/>
    <property type="match status" value="1"/>
</dbReference>
<comment type="caution">
    <text evidence="6">The sequence shown here is derived from an EMBL/GenBank/DDBJ whole genome shotgun (WGS) entry which is preliminary data.</text>
</comment>
<evidence type="ECO:0000313" key="7">
    <source>
        <dbReference type="Proteomes" id="UP001168640"/>
    </source>
</evidence>
<organism evidence="6 7">
    <name type="scientific">Marinobacter suaedae</name>
    <dbReference type="NCBI Taxonomy" id="3057675"/>
    <lineage>
        <taxon>Bacteria</taxon>
        <taxon>Pseudomonadati</taxon>
        <taxon>Pseudomonadota</taxon>
        <taxon>Gammaproteobacteria</taxon>
        <taxon>Pseudomonadales</taxon>
        <taxon>Marinobacteraceae</taxon>
        <taxon>Marinobacter</taxon>
    </lineage>
</organism>
<evidence type="ECO:0000256" key="4">
    <source>
        <dbReference type="SAM" id="MobiDB-lite"/>
    </source>
</evidence>
<dbReference type="InterPro" id="IPR036390">
    <property type="entry name" value="WH_DNA-bd_sf"/>
</dbReference>
<gene>
    <name evidence="6" type="ORF">QVZ43_03030</name>
</gene>
<feature type="region of interest" description="Disordered" evidence="4">
    <location>
        <begin position="216"/>
        <end position="239"/>
    </location>
</feature>
<dbReference type="SMART" id="SM00895">
    <property type="entry name" value="FCD"/>
    <property type="match status" value="1"/>
</dbReference>
<sequence length="239" mass="27511">MPNDTDARRGSMSEQVYDGLKADFFAFRLMPGDRFSEGEVATRLHASRTPVREALYRLQREGYVEVLFRSGWRVRPFDPQQLDELFELRLTIELAALEKLCSRPEMGTPLRALLRFHAHTTASERPGPDGQPDTCFHRALVTSAGNREMIRIHGEVTERLRLALTLGLSQCGDTSDRTTTHSDILSALLNRDTELARTRLTQHIRDAQRRVQEIFKTNDSRNSAEPPFQNESRWRARKY</sequence>
<keyword evidence="3" id="KW-0804">Transcription</keyword>
<name>A0ABT8VXG0_9GAMM</name>
<dbReference type="RefSeq" id="WP_302908819.1">
    <property type="nucleotide sequence ID" value="NZ_JAUMIS010000001.1"/>
</dbReference>
<evidence type="ECO:0000313" key="6">
    <source>
        <dbReference type="EMBL" id="MDO3720680.1"/>
    </source>
</evidence>
<dbReference type="InterPro" id="IPR008920">
    <property type="entry name" value="TF_FadR/GntR_C"/>
</dbReference>
<dbReference type="Gene3D" id="1.20.120.530">
    <property type="entry name" value="GntR ligand-binding domain-like"/>
    <property type="match status" value="1"/>
</dbReference>
<evidence type="ECO:0000256" key="3">
    <source>
        <dbReference type="ARBA" id="ARBA00023163"/>
    </source>
</evidence>
<dbReference type="InterPro" id="IPR000524">
    <property type="entry name" value="Tscrpt_reg_HTH_GntR"/>
</dbReference>
<dbReference type="InterPro" id="IPR036388">
    <property type="entry name" value="WH-like_DNA-bd_sf"/>
</dbReference>
<keyword evidence="1" id="KW-0805">Transcription regulation</keyword>
<dbReference type="SUPFAM" id="SSF48008">
    <property type="entry name" value="GntR ligand-binding domain-like"/>
    <property type="match status" value="1"/>
</dbReference>
<dbReference type="Pfam" id="PF07729">
    <property type="entry name" value="FCD"/>
    <property type="match status" value="1"/>
</dbReference>
<keyword evidence="7" id="KW-1185">Reference proteome</keyword>
<accession>A0ABT8VXG0</accession>
<feature type="domain" description="HTH gntR-type" evidence="5">
    <location>
        <begin position="10"/>
        <end position="77"/>
    </location>
</feature>
<dbReference type="PANTHER" id="PTHR43537">
    <property type="entry name" value="TRANSCRIPTIONAL REGULATOR, GNTR FAMILY"/>
    <property type="match status" value="1"/>
</dbReference>
<dbReference type="SUPFAM" id="SSF46785">
    <property type="entry name" value="Winged helix' DNA-binding domain"/>
    <property type="match status" value="1"/>
</dbReference>
<protein>
    <submittedName>
        <fullName evidence="6">GntR family transcriptional regulator</fullName>
    </submittedName>
</protein>
<dbReference type="Pfam" id="PF00392">
    <property type="entry name" value="GntR"/>
    <property type="match status" value="1"/>
</dbReference>
<dbReference type="EMBL" id="JAUMIS010000001">
    <property type="protein sequence ID" value="MDO3720680.1"/>
    <property type="molecule type" value="Genomic_DNA"/>
</dbReference>
<evidence type="ECO:0000256" key="2">
    <source>
        <dbReference type="ARBA" id="ARBA00023125"/>
    </source>
</evidence>
<reference evidence="6" key="1">
    <citation type="submission" date="2023-07" db="EMBL/GenBank/DDBJ databases">
        <title>Marinobacter sp. chi1 genome sequencing and assembly.</title>
        <authorList>
            <person name="Park S."/>
        </authorList>
    </citation>
    <scope>NUCLEOTIDE SEQUENCE</scope>
    <source>
        <strain evidence="6">Chi1</strain>
    </source>
</reference>
<evidence type="ECO:0000259" key="5">
    <source>
        <dbReference type="PROSITE" id="PS50949"/>
    </source>
</evidence>
<dbReference type="Gene3D" id="1.10.10.10">
    <property type="entry name" value="Winged helix-like DNA-binding domain superfamily/Winged helix DNA-binding domain"/>
    <property type="match status" value="1"/>
</dbReference>